<accession>A0ABV4XVQ7</accession>
<keyword evidence="2" id="KW-1185">Reference proteome</keyword>
<sequence length="108" mass="12397">MESLTPNFEDLVQEIAAINQAWKVSAELSPTLGNSLKDLKNRLQLRLLRKYAPARVYLELDTVTESEEALYSLCLRQPIGNRWNAEHLPVRVAQEMLSDEEFKQLVKA</sequence>
<dbReference type="Proteomes" id="UP001576784">
    <property type="component" value="Unassembled WGS sequence"/>
</dbReference>
<dbReference type="RefSeq" id="WP_413265391.1">
    <property type="nucleotide sequence ID" value="NZ_JBHFNR010000168.1"/>
</dbReference>
<organism evidence="1 2">
    <name type="scientific">Floridaenema flaviceps BLCC-F50</name>
    <dbReference type="NCBI Taxonomy" id="3153642"/>
    <lineage>
        <taxon>Bacteria</taxon>
        <taxon>Bacillati</taxon>
        <taxon>Cyanobacteriota</taxon>
        <taxon>Cyanophyceae</taxon>
        <taxon>Oscillatoriophycideae</taxon>
        <taxon>Aerosakkonematales</taxon>
        <taxon>Aerosakkonemataceae</taxon>
        <taxon>Floridanema</taxon>
        <taxon>Floridanema flaviceps</taxon>
    </lineage>
</organism>
<protein>
    <submittedName>
        <fullName evidence="1">Uncharacterized protein</fullName>
    </submittedName>
</protein>
<evidence type="ECO:0000313" key="2">
    <source>
        <dbReference type="Proteomes" id="UP001576784"/>
    </source>
</evidence>
<proteinExistence type="predicted"/>
<dbReference type="EMBL" id="JBHFNR010000168">
    <property type="protein sequence ID" value="MFB2895756.1"/>
    <property type="molecule type" value="Genomic_DNA"/>
</dbReference>
<gene>
    <name evidence="1" type="ORF">ACE1CI_22850</name>
</gene>
<name>A0ABV4XVQ7_9CYAN</name>
<reference evidence="1 2" key="1">
    <citation type="submission" date="2024-09" db="EMBL/GenBank/DDBJ databases">
        <title>Floridaenema gen nov. (Aerosakkonemataceae, Aerosakkonematales ord. nov., Cyanobacteria) from benthic tropical and subtropical fresh waters, with the description of four new species.</title>
        <authorList>
            <person name="Moretto J.A."/>
            <person name="Berthold D.E."/>
            <person name="Lefler F.W."/>
            <person name="Huang I.-S."/>
            <person name="Laughinghouse H. IV."/>
        </authorList>
    </citation>
    <scope>NUCLEOTIDE SEQUENCE [LARGE SCALE GENOMIC DNA]</scope>
    <source>
        <strain evidence="1 2">BLCC-F50</strain>
    </source>
</reference>
<evidence type="ECO:0000313" key="1">
    <source>
        <dbReference type="EMBL" id="MFB2895756.1"/>
    </source>
</evidence>
<comment type="caution">
    <text evidence="1">The sequence shown here is derived from an EMBL/GenBank/DDBJ whole genome shotgun (WGS) entry which is preliminary data.</text>
</comment>